<organism evidence="3 4">
    <name type="scientific">Nitrosomonas supralitoralis</name>
    <dbReference type="NCBI Taxonomy" id="2116706"/>
    <lineage>
        <taxon>Bacteria</taxon>
        <taxon>Pseudomonadati</taxon>
        <taxon>Pseudomonadota</taxon>
        <taxon>Betaproteobacteria</taxon>
        <taxon>Nitrosomonadales</taxon>
        <taxon>Nitrosomonadaceae</taxon>
        <taxon>Nitrosomonas</taxon>
    </lineage>
</organism>
<keyword evidence="2" id="KW-0732">Signal</keyword>
<dbReference type="RefSeq" id="WP_106706468.1">
    <property type="nucleotide sequence ID" value="NZ_PXXU01000014.1"/>
</dbReference>
<feature type="signal peptide" evidence="2">
    <location>
        <begin position="1"/>
        <end position="23"/>
    </location>
</feature>
<dbReference type="CDD" id="cd13840">
    <property type="entry name" value="SMBP_like"/>
    <property type="match status" value="1"/>
</dbReference>
<dbReference type="OrthoDB" id="8547583at2"/>
<dbReference type="GO" id="GO:0046872">
    <property type="term" value="F:metal ion binding"/>
    <property type="evidence" value="ECO:0007669"/>
    <property type="project" value="InterPro"/>
</dbReference>
<name>A0A2P7NWD0_9PROT</name>
<keyword evidence="4" id="KW-1185">Reference proteome</keyword>
<dbReference type="Gene3D" id="1.20.120.660">
    <property type="entry name" value="IL-4 antagonist (De novo design) like domain"/>
    <property type="match status" value="1"/>
</dbReference>
<proteinExistence type="predicted"/>
<dbReference type="AlphaFoldDB" id="A0A2P7NWD0"/>
<protein>
    <submittedName>
        <fullName evidence="3">Metal-binding protein SmbP</fullName>
    </submittedName>
</protein>
<dbReference type="Proteomes" id="UP000241912">
    <property type="component" value="Unassembled WGS sequence"/>
</dbReference>
<dbReference type="InterPro" id="IPR031877">
    <property type="entry name" value="SmbP"/>
</dbReference>
<reference evidence="3 4" key="1">
    <citation type="submission" date="2018-03" db="EMBL/GenBank/DDBJ databases">
        <title>Draft genome of Nitrosomonas supralitoralis APG5.</title>
        <authorList>
            <person name="Urakawa H."/>
            <person name="Lopez J.V."/>
        </authorList>
    </citation>
    <scope>NUCLEOTIDE SEQUENCE [LARGE SCALE GENOMIC DNA]</scope>
    <source>
        <strain evidence="3 4">APG5</strain>
    </source>
</reference>
<comment type="caution">
    <text evidence="3">The sequence shown here is derived from an EMBL/GenBank/DDBJ whole genome shotgun (WGS) entry which is preliminary data.</text>
</comment>
<dbReference type="Pfam" id="PF16785">
    <property type="entry name" value="SMBP"/>
    <property type="match status" value="1"/>
</dbReference>
<feature type="chain" id="PRO_5015203875" evidence="2">
    <location>
        <begin position="24"/>
        <end position="117"/>
    </location>
</feature>
<gene>
    <name evidence="3" type="ORF">C7H79_06405</name>
</gene>
<accession>A0A2P7NWD0</accession>
<evidence type="ECO:0000256" key="2">
    <source>
        <dbReference type="SAM" id="SignalP"/>
    </source>
</evidence>
<feature type="region of interest" description="Disordered" evidence="1">
    <location>
        <begin position="94"/>
        <end position="117"/>
    </location>
</feature>
<evidence type="ECO:0000313" key="4">
    <source>
        <dbReference type="Proteomes" id="UP000241912"/>
    </source>
</evidence>
<dbReference type="EMBL" id="PXXU01000014">
    <property type="protein sequence ID" value="PSJ17758.1"/>
    <property type="molecule type" value="Genomic_DNA"/>
</dbReference>
<evidence type="ECO:0000256" key="1">
    <source>
        <dbReference type="SAM" id="MobiDB-lite"/>
    </source>
</evidence>
<evidence type="ECO:0000313" key="3">
    <source>
        <dbReference type="EMBL" id="PSJ17758.1"/>
    </source>
</evidence>
<sequence length="117" mass="12579">MKAISTIIAMGILALFLSAQASASDAPEKMKAMEHIDEAIKHGKMGHAKELLEHAKESRNDAKAALAAGADAHMEQAVKHLDEAIKHAEMGHADEATKHAEEAHSHMHESGGRTHSY</sequence>